<comment type="caution">
    <text evidence="2">The sequence shown here is derived from an EMBL/GenBank/DDBJ whole genome shotgun (WGS) entry which is preliminary data.</text>
</comment>
<protein>
    <submittedName>
        <fullName evidence="2">Uncharacterized protein</fullName>
    </submittedName>
</protein>
<evidence type="ECO:0000313" key="3">
    <source>
        <dbReference type="Proteomes" id="UP001597075"/>
    </source>
</evidence>
<keyword evidence="3" id="KW-1185">Reference proteome</keyword>
<sequence length="395" mass="44355">MAKFQVETDYISDQGLTARRRILLNEKVIETPTAATPIGRAAHQDTPAEESRGVNELHRTVSTKSLKKSMRDESSTIADKLRRNYRKTNDDEVTIAFASYQDAHQIGRQEMEHLADLYERWTDIMSVPLMPELVGSIDTDEGVSDSAFQSYRATLERAIEIYRERVPEMPVMGVIPPLGWEYVRSILDLYGKHNIRAFCLNLNRRRITAGRQVGMVTPLMRHLARRDIADGVLTYLINPNPYGPALSEEIRSAADVASYGMGIDIIGDCHVSPGGFDSDDEAPTTFRLFNKDTYAYEDVLLTNLKDRLPSDTGLDPDRVFQRCKDSPENGLYQMQKLVNMEQIALAGREVQQKSRSDVFDHLTGKAGVTADTQEAYETVRSGFDTGSSQTGLSDF</sequence>
<reference evidence="2 3" key="1">
    <citation type="journal article" date="2019" name="Int. J. Syst. Evol. Microbiol.">
        <title>The Global Catalogue of Microorganisms (GCM) 10K type strain sequencing project: providing services to taxonomists for standard genome sequencing and annotation.</title>
        <authorList>
            <consortium name="The Broad Institute Genomics Platform"/>
            <consortium name="The Broad Institute Genome Sequencing Center for Infectious Disease"/>
            <person name="Wu L."/>
            <person name="Ma J."/>
        </authorList>
    </citation>
    <scope>NUCLEOTIDE SEQUENCE [LARGE SCALE GENOMIC DNA]</scope>
    <source>
        <strain evidence="2 3">CGMCC 1.10594</strain>
    </source>
</reference>
<gene>
    <name evidence="2" type="ORF">ACFSBJ_13025</name>
</gene>
<dbReference type="Proteomes" id="UP001597075">
    <property type="component" value="Unassembled WGS sequence"/>
</dbReference>
<evidence type="ECO:0000313" key="2">
    <source>
        <dbReference type="EMBL" id="MFD1634646.1"/>
    </source>
</evidence>
<organism evidence="2 3">
    <name type="scientific">Haloplanus ruber</name>
    <dbReference type="NCBI Taxonomy" id="869892"/>
    <lineage>
        <taxon>Archaea</taxon>
        <taxon>Methanobacteriati</taxon>
        <taxon>Methanobacteriota</taxon>
        <taxon>Stenosarchaea group</taxon>
        <taxon>Halobacteria</taxon>
        <taxon>Halobacteriales</taxon>
        <taxon>Haloferacaceae</taxon>
        <taxon>Haloplanus</taxon>
    </lineage>
</organism>
<dbReference type="EMBL" id="JBHUDL010000010">
    <property type="protein sequence ID" value="MFD1634646.1"/>
    <property type="molecule type" value="Genomic_DNA"/>
</dbReference>
<name>A0ABD6D0E7_9EURY</name>
<proteinExistence type="predicted"/>
<accession>A0ABD6D0E7</accession>
<dbReference type="RefSeq" id="WP_256404887.1">
    <property type="nucleotide sequence ID" value="NZ_CP187151.1"/>
</dbReference>
<feature type="region of interest" description="Disordered" evidence="1">
    <location>
        <begin position="34"/>
        <end position="54"/>
    </location>
</feature>
<evidence type="ECO:0000256" key="1">
    <source>
        <dbReference type="SAM" id="MobiDB-lite"/>
    </source>
</evidence>
<dbReference type="AlphaFoldDB" id="A0ABD6D0E7"/>